<dbReference type="EMBL" id="MAEL01000004">
    <property type="protein sequence ID" value="KAF1306013.1"/>
    <property type="molecule type" value="Genomic_DNA"/>
</dbReference>
<evidence type="ECO:0000256" key="1">
    <source>
        <dbReference type="SAM" id="Phobius"/>
    </source>
</evidence>
<feature type="transmembrane region" description="Helical" evidence="1">
    <location>
        <begin position="123"/>
        <end position="141"/>
    </location>
</feature>
<reference evidence="2 3" key="1">
    <citation type="submission" date="2016-06" db="EMBL/GenBank/DDBJ databases">
        <title>Four novel species of enterococci isolated from chicken manure.</title>
        <authorList>
            <person name="Van Tyne D."/>
        </authorList>
    </citation>
    <scope>NUCLEOTIDE SEQUENCE [LARGE SCALE GENOMIC DNA]</scope>
    <source>
        <strain evidence="2 3">CU12B</strain>
    </source>
</reference>
<feature type="transmembrane region" description="Helical" evidence="1">
    <location>
        <begin position="190"/>
        <end position="210"/>
    </location>
</feature>
<organism evidence="2 3">
    <name type="scientific">Candidatus Enterococcus willemsii</name>
    <dbReference type="NCBI Taxonomy" id="1857215"/>
    <lineage>
        <taxon>Bacteria</taxon>
        <taxon>Bacillati</taxon>
        <taxon>Bacillota</taxon>
        <taxon>Bacilli</taxon>
        <taxon>Lactobacillales</taxon>
        <taxon>Enterococcaceae</taxon>
        <taxon>Enterococcus</taxon>
    </lineage>
</organism>
<accession>A0ABQ6Z2J8</accession>
<proteinExistence type="predicted"/>
<feature type="transmembrane region" description="Helical" evidence="1">
    <location>
        <begin position="222"/>
        <end position="244"/>
    </location>
</feature>
<feature type="transmembrane region" description="Helical" evidence="1">
    <location>
        <begin position="12"/>
        <end position="28"/>
    </location>
</feature>
<feature type="transmembrane region" description="Helical" evidence="1">
    <location>
        <begin position="72"/>
        <end position="91"/>
    </location>
</feature>
<keyword evidence="1" id="KW-0472">Membrane</keyword>
<dbReference type="Proteomes" id="UP000782705">
    <property type="component" value="Unassembled WGS sequence"/>
</dbReference>
<feature type="transmembrane region" description="Helical" evidence="1">
    <location>
        <begin position="337"/>
        <end position="355"/>
    </location>
</feature>
<keyword evidence="1" id="KW-0812">Transmembrane</keyword>
<feature type="transmembrane region" description="Helical" evidence="1">
    <location>
        <begin position="538"/>
        <end position="557"/>
    </location>
</feature>
<gene>
    <name evidence="2" type="ORF">BAU17_03345</name>
</gene>
<feature type="transmembrane region" description="Helical" evidence="1">
    <location>
        <begin position="98"/>
        <end position="117"/>
    </location>
</feature>
<evidence type="ECO:0000313" key="2">
    <source>
        <dbReference type="EMBL" id="KAF1306013.1"/>
    </source>
</evidence>
<feature type="transmembrane region" description="Helical" evidence="1">
    <location>
        <begin position="367"/>
        <end position="388"/>
    </location>
</feature>
<dbReference type="RefSeq" id="WP_161900913.1">
    <property type="nucleotide sequence ID" value="NZ_MAEL01000004.1"/>
</dbReference>
<keyword evidence="3" id="KW-1185">Reference proteome</keyword>
<protein>
    <recommendedName>
        <fullName evidence="4">Membrane protein 6-pyruvoyl-tetrahydropterin synthase-related domain-containing protein</fullName>
    </recommendedName>
</protein>
<keyword evidence="1" id="KW-1133">Transmembrane helix</keyword>
<evidence type="ECO:0000313" key="3">
    <source>
        <dbReference type="Proteomes" id="UP000782705"/>
    </source>
</evidence>
<sequence>MKTVIRNHGRYLLFIILASFVLILPQLLTKGMILGSDAVFHYNRFYDTAMQIKEFNFQHFVSMYGFQQTGRIVNALYGPLFAYIQGILILLSPSWFGYQVLSCFLIYFLSGISMYTFLQKGQIRHSLSCAGAIFYLTTFSIQYWTMRQGFSSWGAALLPLCLLPIIDMATKKDFNWLQLSILTSLMFQTHVFSSLILILIYIPFFLYAWLYSDRKSKLVLQLAQAIGLFLLLTLAIWISFYFVYSGNTIADPFINLHMDRSVITRNSIYWVFTPGFLGVLLITQLIFTPLLWKKMSTLNRLMTGSMIFFLILSTNIVPWKHLQGKDIYIVELIQFPFRFFVPVTVLLIFLSCYTYQHYVHQSTTKKLLVTLLLVASVGQTMMTTYHILQNWVDEKQMIMTGKKHLFVRTNDNQKLKAAVHTRDFSEFLQLVEKSTPDYLPIYQDNPLNKYNQYEKYVLNNPHKFKKTVKNHRLVVEWESNTTDMLDVPVINYERTELTLNGKALQKDDLRLTKIGTIQVQSKIGHNELVLTYNGSRQVLYPIIFSLISWIIALTFLIKQTYKKTKSA</sequence>
<name>A0ABQ6Z2J8_9ENTE</name>
<feature type="transmembrane region" description="Helical" evidence="1">
    <location>
        <begin position="153"/>
        <end position="170"/>
    </location>
</feature>
<comment type="caution">
    <text evidence="2">The sequence shown here is derived from an EMBL/GenBank/DDBJ whole genome shotgun (WGS) entry which is preliminary data.</text>
</comment>
<feature type="transmembrane region" description="Helical" evidence="1">
    <location>
        <begin position="268"/>
        <end position="291"/>
    </location>
</feature>
<evidence type="ECO:0008006" key="4">
    <source>
        <dbReference type="Google" id="ProtNLM"/>
    </source>
</evidence>
<feature type="transmembrane region" description="Helical" evidence="1">
    <location>
        <begin position="298"/>
        <end position="317"/>
    </location>
</feature>